<evidence type="ECO:0000256" key="2">
    <source>
        <dbReference type="ARBA" id="ARBA00022448"/>
    </source>
</evidence>
<protein>
    <submittedName>
        <fullName evidence="12">Na+/H+ antiporter</fullName>
    </submittedName>
</protein>
<feature type="transmembrane region" description="Helical" evidence="10">
    <location>
        <begin position="176"/>
        <end position="200"/>
    </location>
</feature>
<dbReference type="EMBL" id="FPHG01000028">
    <property type="protein sequence ID" value="SFV55514.1"/>
    <property type="molecule type" value="Genomic_DNA"/>
</dbReference>
<dbReference type="SUPFAM" id="SSF55073">
    <property type="entry name" value="Nucleotide cyclase"/>
    <property type="match status" value="1"/>
</dbReference>
<feature type="transmembrane region" description="Helical" evidence="10">
    <location>
        <begin position="81"/>
        <end position="99"/>
    </location>
</feature>
<keyword evidence="9" id="KW-0739">Sodium transport</keyword>
<feature type="transmembrane region" description="Helical" evidence="10">
    <location>
        <begin position="151"/>
        <end position="170"/>
    </location>
</feature>
<evidence type="ECO:0000256" key="8">
    <source>
        <dbReference type="ARBA" id="ARBA00023136"/>
    </source>
</evidence>
<keyword evidence="4 10" id="KW-0812">Transmembrane</keyword>
<name>A0A1W1BPR6_9ZZZZ</name>
<feature type="transmembrane region" description="Helical" evidence="10">
    <location>
        <begin position="21"/>
        <end position="41"/>
    </location>
</feature>
<dbReference type="AlphaFoldDB" id="A0A1W1BPR6"/>
<reference evidence="12" key="1">
    <citation type="submission" date="2016-10" db="EMBL/GenBank/DDBJ databases">
        <authorList>
            <person name="de Groot N.N."/>
        </authorList>
    </citation>
    <scope>NUCLEOTIDE SEQUENCE</scope>
</reference>
<keyword evidence="6" id="KW-0915">Sodium</keyword>
<dbReference type="PANTHER" id="PTHR10110:SF86">
    <property type="entry name" value="SODIUM_HYDROGEN EXCHANGER 7"/>
    <property type="match status" value="1"/>
</dbReference>
<evidence type="ECO:0000256" key="4">
    <source>
        <dbReference type="ARBA" id="ARBA00022692"/>
    </source>
</evidence>
<dbReference type="GO" id="GO:0015385">
    <property type="term" value="F:sodium:proton antiporter activity"/>
    <property type="evidence" value="ECO:0007669"/>
    <property type="project" value="InterPro"/>
</dbReference>
<dbReference type="InterPro" id="IPR006153">
    <property type="entry name" value="Cation/H_exchanger_TM"/>
</dbReference>
<evidence type="ECO:0000256" key="10">
    <source>
        <dbReference type="SAM" id="Phobius"/>
    </source>
</evidence>
<gene>
    <name evidence="12" type="ORF">MNB_SV-9-1611</name>
</gene>
<feature type="transmembrane region" description="Helical" evidence="10">
    <location>
        <begin position="318"/>
        <end position="337"/>
    </location>
</feature>
<evidence type="ECO:0000259" key="11">
    <source>
        <dbReference type="Pfam" id="PF00999"/>
    </source>
</evidence>
<feature type="transmembrane region" description="Helical" evidence="10">
    <location>
        <begin position="234"/>
        <end position="251"/>
    </location>
</feature>
<sequence>MLEIFLLILVTLLFSRFIEEYTKIPFILTLIILSYLFNYIFDLSVLGDNFKEIMYMMLPIILIPDVLGLSRSELKKNGSSIIYLAVIAVIISIILAVGFTYETDYLKDLSFFHLLILFTPLMATDVVSVGAIFSQFALAKQLKLFAEGESLFNDITAMVIFFFIAIPILSGSNLDIYALLWSIVYTLFSSIFIGGLIGFLGYYSFKFSRNSFDEFISIYVMGSLSFFIADKIELSGILSIVISVLLFKYFFDKEGHYKKRKKQSKLIFFLNKTSSSLVSFRAYKKEASYLGLFANAVVFISIANVINLELLFKYSNEILYVFAVTTVVRYMIIWVFIKYKKLPSDWTNILSLAGMKGGLALIMIVSLNDTFEYKEMFTTIILGVVILSIFVYTFLLMLYMLLHKDTLIRDQAEEYGINFHKVKELLEKESDSGAYNQIMFESFVDKELLRAQRYSYEFSIIAFKVDIKTLHSITKKVVRRTDYLGKLNSNTYAIILTHSDINSTIDISNKLKKYLKHKKIAIAQYSTGDTKEILFEKLNRALIDKKSINIEI</sequence>
<evidence type="ECO:0000256" key="3">
    <source>
        <dbReference type="ARBA" id="ARBA00022475"/>
    </source>
</evidence>
<evidence type="ECO:0000256" key="5">
    <source>
        <dbReference type="ARBA" id="ARBA00022989"/>
    </source>
</evidence>
<evidence type="ECO:0000256" key="9">
    <source>
        <dbReference type="ARBA" id="ARBA00023201"/>
    </source>
</evidence>
<dbReference type="GO" id="GO:0098719">
    <property type="term" value="P:sodium ion import across plasma membrane"/>
    <property type="evidence" value="ECO:0007669"/>
    <property type="project" value="TreeGrafter"/>
</dbReference>
<evidence type="ECO:0000313" key="12">
    <source>
        <dbReference type="EMBL" id="SFV55514.1"/>
    </source>
</evidence>
<feature type="transmembrane region" description="Helical" evidence="10">
    <location>
        <begin position="380"/>
        <end position="402"/>
    </location>
</feature>
<dbReference type="GO" id="GO:0005886">
    <property type="term" value="C:plasma membrane"/>
    <property type="evidence" value="ECO:0007669"/>
    <property type="project" value="UniProtKB-SubCell"/>
</dbReference>
<proteinExistence type="predicted"/>
<dbReference type="Pfam" id="PF00999">
    <property type="entry name" value="Na_H_Exchanger"/>
    <property type="match status" value="1"/>
</dbReference>
<dbReference type="GO" id="GO:0015386">
    <property type="term" value="F:potassium:proton antiporter activity"/>
    <property type="evidence" value="ECO:0007669"/>
    <property type="project" value="TreeGrafter"/>
</dbReference>
<feature type="transmembrane region" description="Helical" evidence="10">
    <location>
        <begin position="53"/>
        <end position="69"/>
    </location>
</feature>
<dbReference type="PANTHER" id="PTHR10110">
    <property type="entry name" value="SODIUM/HYDROGEN EXCHANGER"/>
    <property type="match status" value="1"/>
</dbReference>
<dbReference type="GO" id="GO:0051453">
    <property type="term" value="P:regulation of intracellular pH"/>
    <property type="evidence" value="ECO:0007669"/>
    <property type="project" value="TreeGrafter"/>
</dbReference>
<feature type="transmembrane region" description="Helical" evidence="10">
    <location>
        <begin position="111"/>
        <end position="139"/>
    </location>
</feature>
<feature type="transmembrane region" description="Helical" evidence="10">
    <location>
        <begin position="349"/>
        <end position="368"/>
    </location>
</feature>
<evidence type="ECO:0000256" key="1">
    <source>
        <dbReference type="ARBA" id="ARBA00004651"/>
    </source>
</evidence>
<feature type="transmembrane region" description="Helical" evidence="10">
    <location>
        <begin position="287"/>
        <end position="306"/>
    </location>
</feature>
<keyword evidence="3" id="KW-1003">Cell membrane</keyword>
<accession>A0A1W1BPR6</accession>
<keyword evidence="5 10" id="KW-1133">Transmembrane helix</keyword>
<evidence type="ECO:0000256" key="7">
    <source>
        <dbReference type="ARBA" id="ARBA00023065"/>
    </source>
</evidence>
<dbReference type="Gene3D" id="6.10.140.1330">
    <property type="match status" value="1"/>
</dbReference>
<organism evidence="12">
    <name type="scientific">hydrothermal vent metagenome</name>
    <dbReference type="NCBI Taxonomy" id="652676"/>
    <lineage>
        <taxon>unclassified sequences</taxon>
        <taxon>metagenomes</taxon>
        <taxon>ecological metagenomes</taxon>
    </lineage>
</organism>
<feature type="transmembrane region" description="Helical" evidence="10">
    <location>
        <begin position="212"/>
        <end position="228"/>
    </location>
</feature>
<comment type="subcellular location">
    <subcellularLocation>
        <location evidence="1">Cell membrane</location>
        <topology evidence="1">Multi-pass membrane protein</topology>
    </subcellularLocation>
</comment>
<dbReference type="InterPro" id="IPR029787">
    <property type="entry name" value="Nucleotide_cyclase"/>
</dbReference>
<keyword evidence="7" id="KW-0406">Ion transport</keyword>
<evidence type="ECO:0000256" key="6">
    <source>
        <dbReference type="ARBA" id="ARBA00023053"/>
    </source>
</evidence>
<feature type="domain" description="Cation/H+ exchanger transmembrane" evidence="11">
    <location>
        <begin position="8"/>
        <end position="395"/>
    </location>
</feature>
<keyword evidence="2" id="KW-0813">Transport</keyword>
<dbReference type="InterPro" id="IPR018422">
    <property type="entry name" value="Cation/H_exchanger_CPA1"/>
</dbReference>
<keyword evidence="8 10" id="KW-0472">Membrane</keyword>